<dbReference type="InterPro" id="IPR010131">
    <property type="entry name" value="MdtP/NodT-like"/>
</dbReference>
<dbReference type="EMBL" id="LDSL01000240">
    <property type="protein sequence ID" value="KTT10852.1"/>
    <property type="molecule type" value="Genomic_DNA"/>
</dbReference>
<comment type="caution">
    <text evidence="3">The sequence shown here is derived from an EMBL/GenBank/DDBJ whole genome shotgun (WGS) entry which is preliminary data.</text>
</comment>
<dbReference type="InterPro" id="IPR003423">
    <property type="entry name" value="OMP_efflux"/>
</dbReference>
<dbReference type="GO" id="GO:0016301">
    <property type="term" value="F:kinase activity"/>
    <property type="evidence" value="ECO:0007669"/>
    <property type="project" value="UniProtKB-KW"/>
</dbReference>
<gene>
    <name evidence="3" type="ORF">NS331_24925</name>
</gene>
<proteinExistence type="inferred from homology"/>
<dbReference type="SUPFAM" id="SSF56954">
    <property type="entry name" value="Outer membrane efflux proteins (OEP)"/>
    <property type="match status" value="1"/>
</dbReference>
<keyword evidence="3" id="KW-0418">Kinase</keyword>
<evidence type="ECO:0000313" key="4">
    <source>
        <dbReference type="Proteomes" id="UP000072741"/>
    </source>
</evidence>
<sequence length="483" mass="49631">MPLAGAAAALLAGCAVGPDFHAPAAPAAGALATASLPAQTADAPGPAGQAQHFALGQAVTSRWWTAFGSPGLDALVDGALQASPDLQAAEAALRAAREGALAQRGGFWPTVDASLASTRQKTAGPLSSPLADGDVTLYTLHTAQLSIGYTPDVFGGLRRQVEAQDAQAEVQRFQREAVYTTLVANVVGTAIQEASLRAQIDATRQLVDLASRLLAAAERQHAAGQIGGADVAAQQSALAQVQATLPPLEKQLAAQRTRLAALTGRLPGDPLPQQFALDGLRLPAELPVSLPSQLVQQRPDVRAAEAQLHAAAAQVGVATAARLPNITLNATLGSSALGVSQLLRTGSGFWSVGGTLLQPVFHGGTLLHQQRAAQANYEQAEAQYRSTVLTAFQNTADTLQAIVSDAQTLRATAAAQAAAQKSLDAVQRQRELGAAAQADLVLAQQNLQQALLAAQQARAARLADTVALYQALGGGWQTSAALK</sequence>
<keyword evidence="2" id="KW-0732">Signal</keyword>
<organism evidence="3 4">
    <name type="scientific">Pseudacidovorax intermedius</name>
    <dbReference type="NCBI Taxonomy" id="433924"/>
    <lineage>
        <taxon>Bacteria</taxon>
        <taxon>Pseudomonadati</taxon>
        <taxon>Pseudomonadota</taxon>
        <taxon>Betaproteobacteria</taxon>
        <taxon>Burkholderiales</taxon>
        <taxon>Comamonadaceae</taxon>
        <taxon>Pseudacidovorax</taxon>
    </lineage>
</organism>
<keyword evidence="4" id="KW-1185">Reference proteome</keyword>
<evidence type="ECO:0000256" key="1">
    <source>
        <dbReference type="ARBA" id="ARBA00007613"/>
    </source>
</evidence>
<dbReference type="NCBIfam" id="TIGR01845">
    <property type="entry name" value="outer_NodT"/>
    <property type="match status" value="1"/>
</dbReference>
<dbReference type="AlphaFoldDB" id="A0A147GKY6"/>
<comment type="subcellular location">
    <subcellularLocation>
        <location evidence="2">Cell membrane</location>
        <topology evidence="2">Lipid-anchor</topology>
    </subcellularLocation>
</comment>
<comment type="similarity">
    <text evidence="1 2">Belongs to the outer membrane factor (OMF) (TC 1.B.17) family.</text>
</comment>
<dbReference type="GO" id="GO:0005886">
    <property type="term" value="C:plasma membrane"/>
    <property type="evidence" value="ECO:0007669"/>
    <property type="project" value="UniProtKB-SubCell"/>
</dbReference>
<dbReference type="Pfam" id="PF02321">
    <property type="entry name" value="OEP"/>
    <property type="match status" value="2"/>
</dbReference>
<keyword evidence="2" id="KW-0812">Transmembrane</keyword>
<dbReference type="GO" id="GO:0015562">
    <property type="term" value="F:efflux transmembrane transporter activity"/>
    <property type="evidence" value="ECO:0007669"/>
    <property type="project" value="InterPro"/>
</dbReference>
<protein>
    <submittedName>
        <fullName evidence="3">Histidine kinase</fullName>
    </submittedName>
</protein>
<dbReference type="Gene3D" id="1.20.1600.10">
    <property type="entry name" value="Outer membrane efflux proteins (OEP)"/>
    <property type="match status" value="1"/>
</dbReference>
<accession>A0A147GKY6</accession>
<dbReference type="Proteomes" id="UP000072741">
    <property type="component" value="Unassembled WGS sequence"/>
</dbReference>
<feature type="chain" id="PRO_5007358136" evidence="2">
    <location>
        <begin position="22"/>
        <end position="483"/>
    </location>
</feature>
<reference evidence="3 4" key="1">
    <citation type="journal article" date="2016" name="Front. Microbiol.">
        <title>Genomic Resource of Rice Seed Associated Bacteria.</title>
        <authorList>
            <person name="Midha S."/>
            <person name="Bansal K."/>
            <person name="Sharma S."/>
            <person name="Kumar N."/>
            <person name="Patil P.P."/>
            <person name="Chaudhry V."/>
            <person name="Patil P.B."/>
        </authorList>
    </citation>
    <scope>NUCLEOTIDE SEQUENCE [LARGE SCALE GENOMIC DNA]</scope>
    <source>
        <strain evidence="3 4">NS331</strain>
    </source>
</reference>
<dbReference type="PANTHER" id="PTHR30203:SF33">
    <property type="entry name" value="BLR4455 PROTEIN"/>
    <property type="match status" value="1"/>
</dbReference>
<keyword evidence="2" id="KW-0564">Palmitate</keyword>
<keyword evidence="2" id="KW-0472">Membrane</keyword>
<keyword evidence="3" id="KW-0808">Transferase</keyword>
<evidence type="ECO:0000313" key="3">
    <source>
        <dbReference type="EMBL" id="KTT10852.1"/>
    </source>
</evidence>
<feature type="signal peptide" evidence="2">
    <location>
        <begin position="1"/>
        <end position="21"/>
    </location>
</feature>
<keyword evidence="2" id="KW-1134">Transmembrane beta strand</keyword>
<dbReference type="Gene3D" id="2.20.200.10">
    <property type="entry name" value="Outer membrane efflux proteins (OEP)"/>
    <property type="match status" value="1"/>
</dbReference>
<keyword evidence="2" id="KW-0449">Lipoprotein</keyword>
<dbReference type="PANTHER" id="PTHR30203">
    <property type="entry name" value="OUTER MEMBRANE CATION EFFLUX PROTEIN"/>
    <property type="match status" value="1"/>
</dbReference>
<name>A0A147GKY6_9BURK</name>
<evidence type="ECO:0000256" key="2">
    <source>
        <dbReference type="RuleBase" id="RU362097"/>
    </source>
</evidence>